<dbReference type="Proteomes" id="UP001501218">
    <property type="component" value="Unassembled WGS sequence"/>
</dbReference>
<name>A0ABP5TIN2_9PSEU</name>
<evidence type="ECO:0000313" key="2">
    <source>
        <dbReference type="EMBL" id="GAA2352262.1"/>
    </source>
</evidence>
<evidence type="ECO:0000313" key="3">
    <source>
        <dbReference type="Proteomes" id="UP001501218"/>
    </source>
</evidence>
<dbReference type="PANTHER" id="PTHR42951">
    <property type="entry name" value="METALLO-BETA-LACTAMASE DOMAIN-CONTAINING"/>
    <property type="match status" value="1"/>
</dbReference>
<evidence type="ECO:0000259" key="1">
    <source>
        <dbReference type="SMART" id="SM00849"/>
    </source>
</evidence>
<dbReference type="EMBL" id="BAAARA010000010">
    <property type="protein sequence ID" value="GAA2352262.1"/>
    <property type="molecule type" value="Genomic_DNA"/>
</dbReference>
<dbReference type="Pfam" id="PF00753">
    <property type="entry name" value="Lactamase_B"/>
    <property type="match status" value="1"/>
</dbReference>
<dbReference type="InterPro" id="IPR036866">
    <property type="entry name" value="RibonucZ/Hydroxyglut_hydro"/>
</dbReference>
<dbReference type="RefSeq" id="WP_344132900.1">
    <property type="nucleotide sequence ID" value="NZ_BAAARA010000010.1"/>
</dbReference>
<sequence>MGRSSLVQVARDVFVGAGTAVNWVLVREGSDLTLIDGGYPGDVAAVEASIRELGRDPRDVRAILVTHAHVDHLGAVNPFHARYGTPVYLHPVEVAHARREYLEQLTPRELLPRLWRPRVLPWAVRVLRAGAARDVAAPHAEPFSVGGALDLPGSPVPVATPGHTSGHTAYHFPAAGAVATGDVLITGHAVSRTRGPQLIAPWFDHGDRGEIRAGLAALEDLDAEVVLPGHGPVHHGRVGEAVRRACSAS</sequence>
<feature type="domain" description="Metallo-beta-lactamase" evidence="1">
    <location>
        <begin position="20"/>
        <end position="230"/>
    </location>
</feature>
<gene>
    <name evidence="2" type="ORF">GCM10009854_32780</name>
</gene>
<dbReference type="InterPro" id="IPR001279">
    <property type="entry name" value="Metallo-B-lactamas"/>
</dbReference>
<organism evidence="2 3">
    <name type="scientific">Saccharopolyspora halophila</name>
    <dbReference type="NCBI Taxonomy" id="405551"/>
    <lineage>
        <taxon>Bacteria</taxon>
        <taxon>Bacillati</taxon>
        <taxon>Actinomycetota</taxon>
        <taxon>Actinomycetes</taxon>
        <taxon>Pseudonocardiales</taxon>
        <taxon>Pseudonocardiaceae</taxon>
        <taxon>Saccharopolyspora</taxon>
    </lineage>
</organism>
<protein>
    <submittedName>
        <fullName evidence="2">MBL fold metallo-hydrolase</fullName>
    </submittedName>
</protein>
<reference evidence="3" key="1">
    <citation type="journal article" date="2019" name="Int. J. Syst. Evol. Microbiol.">
        <title>The Global Catalogue of Microorganisms (GCM) 10K type strain sequencing project: providing services to taxonomists for standard genome sequencing and annotation.</title>
        <authorList>
            <consortium name="The Broad Institute Genomics Platform"/>
            <consortium name="The Broad Institute Genome Sequencing Center for Infectious Disease"/>
            <person name="Wu L."/>
            <person name="Ma J."/>
        </authorList>
    </citation>
    <scope>NUCLEOTIDE SEQUENCE [LARGE SCALE GENOMIC DNA]</scope>
    <source>
        <strain evidence="3">JCM 16221</strain>
    </source>
</reference>
<dbReference type="SMART" id="SM00849">
    <property type="entry name" value="Lactamase_B"/>
    <property type="match status" value="1"/>
</dbReference>
<dbReference type="PANTHER" id="PTHR42951:SF14">
    <property type="entry name" value="METALLO-BETA-LACTAMASE SUPERFAMILY PROTEIN"/>
    <property type="match status" value="1"/>
</dbReference>
<dbReference type="CDD" id="cd07721">
    <property type="entry name" value="yflN-like_MBL-fold"/>
    <property type="match status" value="1"/>
</dbReference>
<proteinExistence type="predicted"/>
<dbReference type="SUPFAM" id="SSF56281">
    <property type="entry name" value="Metallo-hydrolase/oxidoreductase"/>
    <property type="match status" value="1"/>
</dbReference>
<accession>A0ABP5TIN2</accession>
<dbReference type="Gene3D" id="3.60.15.10">
    <property type="entry name" value="Ribonuclease Z/Hydroxyacylglutathione hydrolase-like"/>
    <property type="match status" value="1"/>
</dbReference>
<dbReference type="InterPro" id="IPR050855">
    <property type="entry name" value="NDM-1-like"/>
</dbReference>
<keyword evidence="3" id="KW-1185">Reference proteome</keyword>
<comment type="caution">
    <text evidence="2">The sequence shown here is derived from an EMBL/GenBank/DDBJ whole genome shotgun (WGS) entry which is preliminary data.</text>
</comment>